<accession>A0A2M8KXN6</accession>
<organism evidence="1 2">
    <name type="scientific">Candidatus Ryanbacteria bacterium CG10_big_fil_rev_8_21_14_0_10_43_42</name>
    <dbReference type="NCBI Taxonomy" id="1974864"/>
    <lineage>
        <taxon>Bacteria</taxon>
        <taxon>Candidatus Ryaniibacteriota</taxon>
    </lineage>
</organism>
<comment type="caution">
    <text evidence="1">The sequence shown here is derived from an EMBL/GenBank/DDBJ whole genome shotgun (WGS) entry which is preliminary data.</text>
</comment>
<gene>
    <name evidence="1" type="ORF">COU90_01420</name>
</gene>
<sequence>MFRRTKRHQKKHDECVLRSAKWHAWNGYAVTADLPGYPRPKTIYGYIPDMIARKRGREVILEVETHLSLYKDSDQHRAFRLYANRKKHRQFRIKLV</sequence>
<reference evidence="2" key="1">
    <citation type="submission" date="2017-09" db="EMBL/GenBank/DDBJ databases">
        <title>Depth-based differentiation of microbial function through sediment-hosted aquifers and enrichment of novel symbionts in the deep terrestrial subsurface.</title>
        <authorList>
            <person name="Probst A.J."/>
            <person name="Ladd B."/>
            <person name="Jarett J.K."/>
            <person name="Geller-Mcgrath D.E."/>
            <person name="Sieber C.M.K."/>
            <person name="Emerson J.B."/>
            <person name="Anantharaman K."/>
            <person name="Thomas B.C."/>
            <person name="Malmstrom R."/>
            <person name="Stieglmeier M."/>
            <person name="Klingl A."/>
            <person name="Woyke T."/>
            <person name="Ryan C.M."/>
            <person name="Banfield J.F."/>
        </authorList>
    </citation>
    <scope>NUCLEOTIDE SEQUENCE [LARGE SCALE GENOMIC DNA]</scope>
</reference>
<evidence type="ECO:0000313" key="2">
    <source>
        <dbReference type="Proteomes" id="UP000229098"/>
    </source>
</evidence>
<evidence type="ECO:0000313" key="1">
    <source>
        <dbReference type="EMBL" id="PJE64696.1"/>
    </source>
</evidence>
<proteinExistence type="predicted"/>
<dbReference type="EMBL" id="PFEF01000004">
    <property type="protein sequence ID" value="PJE64696.1"/>
    <property type="molecule type" value="Genomic_DNA"/>
</dbReference>
<protein>
    <submittedName>
        <fullName evidence="1">Uncharacterized protein</fullName>
    </submittedName>
</protein>
<dbReference type="AlphaFoldDB" id="A0A2M8KXN6"/>
<name>A0A2M8KXN6_9BACT</name>
<dbReference type="Proteomes" id="UP000229098">
    <property type="component" value="Unassembled WGS sequence"/>
</dbReference>